<dbReference type="InterPro" id="IPR050951">
    <property type="entry name" value="Retrovirus_Pol_polyprotein"/>
</dbReference>
<protein>
    <submittedName>
        <fullName evidence="8">Uncharacterized protein</fullName>
    </submittedName>
</protein>
<name>A0A225WJH5_9STRA</name>
<accession>A0A225WJH5</accession>
<dbReference type="InterPro" id="IPR041577">
    <property type="entry name" value="RT_RNaseH_2"/>
</dbReference>
<dbReference type="SUPFAM" id="SSF56672">
    <property type="entry name" value="DNA/RNA polymerases"/>
    <property type="match status" value="1"/>
</dbReference>
<feature type="domain" description="Reverse transcriptase/retrotransposon-derived protein RNase H-like" evidence="7">
    <location>
        <begin position="746"/>
        <end position="794"/>
    </location>
</feature>
<dbReference type="EMBL" id="NBNE01000781">
    <property type="protein sequence ID" value="OWZ17279.1"/>
    <property type="molecule type" value="Genomic_DNA"/>
</dbReference>
<feature type="domain" description="Reverse transcriptase" evidence="6">
    <location>
        <begin position="539"/>
        <end position="677"/>
    </location>
</feature>
<dbReference type="InterPro" id="IPR021109">
    <property type="entry name" value="Peptidase_aspartic_dom_sf"/>
</dbReference>
<dbReference type="PANTHER" id="PTHR37984">
    <property type="entry name" value="PROTEIN CBG26694"/>
    <property type="match status" value="1"/>
</dbReference>
<evidence type="ECO:0000313" key="8">
    <source>
        <dbReference type="EMBL" id="OWZ17279.1"/>
    </source>
</evidence>
<keyword evidence="9" id="KW-1185">Reference proteome</keyword>
<gene>
    <name evidence="8" type="ORF">PHMEG_0008799</name>
</gene>
<organism evidence="8 9">
    <name type="scientific">Phytophthora megakarya</name>
    <dbReference type="NCBI Taxonomy" id="4795"/>
    <lineage>
        <taxon>Eukaryota</taxon>
        <taxon>Sar</taxon>
        <taxon>Stramenopiles</taxon>
        <taxon>Oomycota</taxon>
        <taxon>Peronosporomycetes</taxon>
        <taxon>Peronosporales</taxon>
        <taxon>Peronosporaceae</taxon>
        <taxon>Phytophthora</taxon>
    </lineage>
</organism>
<dbReference type="InterPro" id="IPR036157">
    <property type="entry name" value="dUTPase-like_sf"/>
</dbReference>
<evidence type="ECO:0000259" key="7">
    <source>
        <dbReference type="Pfam" id="PF17919"/>
    </source>
</evidence>
<dbReference type="CDD" id="cd01647">
    <property type="entry name" value="RT_LTR"/>
    <property type="match status" value="1"/>
</dbReference>
<dbReference type="Pfam" id="PF00078">
    <property type="entry name" value="RVT_1"/>
    <property type="match status" value="1"/>
</dbReference>
<keyword evidence="4" id="KW-0255">Endonuclease</keyword>
<keyword evidence="1" id="KW-0808">Transferase</keyword>
<dbReference type="Gene3D" id="3.10.20.370">
    <property type="match status" value="1"/>
</dbReference>
<dbReference type="PANTHER" id="PTHR37984:SF5">
    <property type="entry name" value="PROTEIN NYNRIN-LIKE"/>
    <property type="match status" value="1"/>
</dbReference>
<proteinExistence type="predicted"/>
<dbReference type="Gene3D" id="3.10.10.10">
    <property type="entry name" value="HIV Type 1 Reverse Transcriptase, subunit A, domain 1"/>
    <property type="match status" value="1"/>
</dbReference>
<dbReference type="Gene3D" id="2.40.70.10">
    <property type="entry name" value="Acid Proteases"/>
    <property type="match status" value="1"/>
</dbReference>
<evidence type="ECO:0000256" key="1">
    <source>
        <dbReference type="ARBA" id="ARBA00022679"/>
    </source>
</evidence>
<dbReference type="OrthoDB" id="129124at2759"/>
<keyword evidence="2" id="KW-0548">Nucleotidyltransferase</keyword>
<keyword evidence="3" id="KW-0540">Nuclease</keyword>
<dbReference type="AlphaFoldDB" id="A0A225WJH5"/>
<dbReference type="Proteomes" id="UP000198211">
    <property type="component" value="Unassembled WGS sequence"/>
</dbReference>
<dbReference type="GO" id="GO:0016779">
    <property type="term" value="F:nucleotidyltransferase activity"/>
    <property type="evidence" value="ECO:0007669"/>
    <property type="project" value="UniProtKB-KW"/>
</dbReference>
<keyword evidence="4" id="KW-0378">Hydrolase</keyword>
<dbReference type="Pfam" id="PF17919">
    <property type="entry name" value="RT_RNaseH_2"/>
    <property type="match status" value="1"/>
</dbReference>
<dbReference type="SUPFAM" id="SSF51283">
    <property type="entry name" value="dUTPase-like"/>
    <property type="match status" value="1"/>
</dbReference>
<comment type="caution">
    <text evidence="8">The sequence shown here is derived from an EMBL/GenBank/DDBJ whole genome shotgun (WGS) entry which is preliminary data.</text>
</comment>
<evidence type="ECO:0000313" key="9">
    <source>
        <dbReference type="Proteomes" id="UP000198211"/>
    </source>
</evidence>
<dbReference type="GO" id="GO:0004519">
    <property type="term" value="F:endonuclease activity"/>
    <property type="evidence" value="ECO:0007669"/>
    <property type="project" value="UniProtKB-KW"/>
</dbReference>
<evidence type="ECO:0000256" key="5">
    <source>
        <dbReference type="ARBA" id="ARBA00023268"/>
    </source>
</evidence>
<evidence type="ECO:0000259" key="6">
    <source>
        <dbReference type="Pfam" id="PF00078"/>
    </source>
</evidence>
<dbReference type="InterPro" id="IPR043128">
    <property type="entry name" value="Rev_trsase/Diguanyl_cyclase"/>
</dbReference>
<dbReference type="Gene3D" id="3.30.70.270">
    <property type="match status" value="2"/>
</dbReference>
<evidence type="ECO:0000256" key="4">
    <source>
        <dbReference type="ARBA" id="ARBA00022759"/>
    </source>
</evidence>
<sequence length="794" mass="89310">MTVVENISVDLQTYARPTIEKAGAIAEEPSCSINYVGSGIRSLPARYRTFLRQTVYVSVKDDVQIYDSHCARCQCVTPITVTNRDLESRIRENLNKKGGVMGDHLSPQIMTVVNRLYDDQAEMIRAKILVRGSKCRRCRSEMRPVRRDPPMKRVHFESSSLFADRSEAFPELARNQDGDLYQCVYEVHDNYDFTSLGKRVIGSVNGMEAVSTGYIDFARLIDAQVLKRIGRENESLGPCDKSLNGVTGHKIGMQVVDRLDVDAILGTDTLKAFRAVIDLDDNTLNLKTTNEVFQLGSPTAEEFHLSRVSSTIRLQPGGQAIVVIDLMREVSEGTTVLVEGLPELDLTTLVARTLCSVQSGKLLVEMCNSSTENAMIRKGTSVAMATIIPDSVFAYEQKSLDKDNPGLAYDEYRKADEVISSTMDKTLPMDPIPDLVKVMKEELDVDYTGMKLNTEQQQLLKDLLEQFRDMFVETSMTPGRTELLKFSIDTGSSPPIKQRPYRVFKAEGDVMEAGLQPYLDLGHIRPSTSPWASPVLMICKPDGGIRFCIDYRRFNGVTVKDCYPMPLIDDILDVLGNARLFSIMDIASGYWNVPMPEIAPKNAFTCKYGLYEWLVMPFGLWNVVPAFEHLIFKVENLFGLCVIFSDDFPTHLVWLIQVLGRFQSAGFKLKMKKCKWGRDQVASWVTSSHILPNPEKVKPVINVRRPHDLHTVRAFLGLASYFRRYIPGYAGIPAPIERLKIKGAARRLIEPPIFVYLDSSKRFKLYVDSSRLAVGTCLMQTVDGRDRVVAYASK</sequence>
<evidence type="ECO:0000256" key="3">
    <source>
        <dbReference type="ARBA" id="ARBA00022722"/>
    </source>
</evidence>
<dbReference type="InterPro" id="IPR043502">
    <property type="entry name" value="DNA/RNA_pol_sf"/>
</dbReference>
<keyword evidence="5" id="KW-0511">Multifunctional enzyme</keyword>
<evidence type="ECO:0000256" key="2">
    <source>
        <dbReference type="ARBA" id="ARBA00022695"/>
    </source>
</evidence>
<dbReference type="InterPro" id="IPR000477">
    <property type="entry name" value="RT_dom"/>
</dbReference>
<reference evidence="9" key="1">
    <citation type="submission" date="2017-03" db="EMBL/GenBank/DDBJ databases">
        <title>Phytopthora megakarya and P. palmivora, two closely related causual agents of cacao black pod achieved similar genome size and gene model numbers by different mechanisms.</title>
        <authorList>
            <person name="Ali S."/>
            <person name="Shao J."/>
            <person name="Larry D.J."/>
            <person name="Kronmiller B."/>
            <person name="Shen D."/>
            <person name="Strem M.D."/>
            <person name="Melnick R.L."/>
            <person name="Guiltinan M.J."/>
            <person name="Tyler B.M."/>
            <person name="Meinhardt L.W."/>
            <person name="Bailey B.A."/>
        </authorList>
    </citation>
    <scope>NUCLEOTIDE SEQUENCE [LARGE SCALE GENOMIC DNA]</scope>
    <source>
        <strain evidence="9">zdho120</strain>
    </source>
</reference>